<dbReference type="AlphaFoldDB" id="A0A848MQX0"/>
<accession>A0A848MQX0</accession>
<comment type="caution">
    <text evidence="1">The sequence shown here is derived from an EMBL/GenBank/DDBJ whole genome shotgun (WGS) entry which is preliminary data.</text>
</comment>
<proteinExistence type="predicted"/>
<evidence type="ECO:0000313" key="1">
    <source>
        <dbReference type="EMBL" id="NMP29380.1"/>
    </source>
</evidence>
<gene>
    <name evidence="1" type="ORF">GW590_21275</name>
</gene>
<reference evidence="1 2" key="2">
    <citation type="submission" date="2020-06" db="EMBL/GenBank/DDBJ databases">
        <title>Polyphasic characterization of a Rahnella strain isolated from tree sap.</title>
        <authorList>
            <person name="Kim I.S."/>
        </authorList>
    </citation>
    <scope>NUCLEOTIDE SEQUENCE [LARGE SCALE GENOMIC DNA]</scope>
    <source>
        <strain evidence="1 2">SAP-1</strain>
    </source>
</reference>
<sequence>MRPQQLQLYLGTTMVHQTAWENLGDLAAALETLFGKLPRRGPFVDCVEFILDHAYLDYLIVPWQQGVTTPADRDQFALALHQQQQGRLTGDLRVAFFDSEYQKPGFAALLEKSLFELMRAAARRRRLRFCGCRTLFAVLCQTLTRKLPANALYACIDARQSSFALRYQHRWHSVFTLHLPAADTAKHLETANGLAGLPPVDRYVIYSDQGLQSARQLPIPAVAVENP</sequence>
<dbReference type="Proteomes" id="UP000585363">
    <property type="component" value="Unassembled WGS sequence"/>
</dbReference>
<protein>
    <submittedName>
        <fullName evidence="1">Uncharacterized protein</fullName>
    </submittedName>
</protein>
<dbReference type="EMBL" id="JAADJU010000014">
    <property type="protein sequence ID" value="NMP29380.1"/>
    <property type="molecule type" value="Genomic_DNA"/>
</dbReference>
<organism evidence="1 2">
    <name type="scientific">Rouxiella aceris</name>
    <dbReference type="NCBI Taxonomy" id="2703884"/>
    <lineage>
        <taxon>Bacteria</taxon>
        <taxon>Pseudomonadati</taxon>
        <taxon>Pseudomonadota</taxon>
        <taxon>Gammaproteobacteria</taxon>
        <taxon>Enterobacterales</taxon>
        <taxon>Yersiniaceae</taxon>
        <taxon>Rouxiella</taxon>
    </lineage>
</organism>
<evidence type="ECO:0000313" key="2">
    <source>
        <dbReference type="Proteomes" id="UP000585363"/>
    </source>
</evidence>
<reference evidence="1 2" key="1">
    <citation type="submission" date="2020-01" db="EMBL/GenBank/DDBJ databases">
        <authorList>
            <person name="Lee S.D."/>
        </authorList>
    </citation>
    <scope>NUCLEOTIDE SEQUENCE [LARGE SCALE GENOMIC DNA]</scope>
    <source>
        <strain evidence="1 2">SAP-1</strain>
    </source>
</reference>
<keyword evidence="2" id="KW-1185">Reference proteome</keyword>
<dbReference type="RefSeq" id="WP_169405094.1">
    <property type="nucleotide sequence ID" value="NZ_JAADJU010000014.1"/>
</dbReference>
<name>A0A848MQX0_9GAMM</name>